<dbReference type="EMBL" id="JAJKBJ010000005">
    <property type="protein sequence ID" value="MCL9683638.1"/>
    <property type="molecule type" value="Genomic_DNA"/>
</dbReference>
<evidence type="ECO:0000256" key="20">
    <source>
        <dbReference type="ARBA" id="ARBA00034003"/>
    </source>
</evidence>
<dbReference type="GO" id="GO:0006310">
    <property type="term" value="P:DNA recombination"/>
    <property type="evidence" value="ECO:0007669"/>
    <property type="project" value="UniProtKB-KW"/>
</dbReference>
<evidence type="ECO:0000256" key="6">
    <source>
        <dbReference type="ARBA" id="ARBA00022722"/>
    </source>
</evidence>
<evidence type="ECO:0000256" key="15">
    <source>
        <dbReference type="ARBA" id="ARBA00023172"/>
    </source>
</evidence>
<evidence type="ECO:0000256" key="18">
    <source>
        <dbReference type="ARBA" id="ARBA00023268"/>
    </source>
</evidence>
<evidence type="ECO:0000256" key="8">
    <source>
        <dbReference type="ARBA" id="ARBA00022741"/>
    </source>
</evidence>
<evidence type="ECO:0000256" key="4">
    <source>
        <dbReference type="ARBA" id="ARBA00022679"/>
    </source>
</evidence>
<keyword evidence="9" id="KW-0227">DNA damage</keyword>
<keyword evidence="6" id="KW-0540">Nuclease</keyword>
<feature type="region of interest" description="Disordered" evidence="21">
    <location>
        <begin position="1"/>
        <end position="20"/>
    </location>
</feature>
<dbReference type="SUPFAM" id="SSF50249">
    <property type="entry name" value="Nucleic acid-binding proteins"/>
    <property type="match status" value="1"/>
</dbReference>
<keyword evidence="7" id="KW-0479">Metal-binding</keyword>
<reference evidence="23" key="1">
    <citation type="submission" date="2021-11" db="EMBL/GenBank/DDBJ databases">
        <title>Legionella maioricencis sp. nov., a new species isolated from hot water samples in Mallorca.</title>
        <authorList>
            <person name="Crespi S."/>
            <person name="Drasar V."/>
            <person name="Salva-Serra F."/>
            <person name="Jaen-Luchoro D."/>
            <person name="Pineiro-Iglesias B."/>
            <person name="Aliaga F."/>
            <person name="Fernandez-Juarez V."/>
            <person name="Coll G."/>
            <person name="Moore E.R.B."/>
            <person name="Bennasar-Figueras A."/>
        </authorList>
    </citation>
    <scope>NUCLEOTIDE SEQUENCE</scope>
    <source>
        <strain evidence="23">HCPI-6</strain>
    </source>
</reference>
<dbReference type="InterPro" id="IPR052171">
    <property type="entry name" value="NHEJ_LigD"/>
</dbReference>
<dbReference type="InterPro" id="IPR033651">
    <property type="entry name" value="PaeLigD_Pol-like"/>
</dbReference>
<dbReference type="GO" id="GO:0003910">
    <property type="term" value="F:DNA ligase (ATP) activity"/>
    <property type="evidence" value="ECO:0007669"/>
    <property type="project" value="UniProtKB-EC"/>
</dbReference>
<evidence type="ECO:0000256" key="17">
    <source>
        <dbReference type="ARBA" id="ARBA00023211"/>
    </source>
</evidence>
<dbReference type="NCBIfam" id="TIGR02778">
    <property type="entry name" value="ligD_pol"/>
    <property type="match status" value="1"/>
</dbReference>
<keyword evidence="4" id="KW-0808">Transferase</keyword>
<dbReference type="GO" id="GO:0003677">
    <property type="term" value="F:DNA binding"/>
    <property type="evidence" value="ECO:0007669"/>
    <property type="project" value="UniProtKB-KW"/>
</dbReference>
<keyword evidence="18" id="KW-0511">Multifunctional enzyme</keyword>
<name>A0A9X2CZF4_9GAMM</name>
<dbReference type="InterPro" id="IPR014144">
    <property type="entry name" value="LigD_PE_domain"/>
</dbReference>
<keyword evidence="8" id="KW-0547">Nucleotide-binding</keyword>
<keyword evidence="14" id="KW-0238">DNA-binding</keyword>
<dbReference type="CDD" id="cd07906">
    <property type="entry name" value="Adenylation_DNA_ligase_LigD_LigC"/>
    <property type="match status" value="1"/>
</dbReference>
<dbReference type="Proteomes" id="UP001139721">
    <property type="component" value="Unassembled WGS sequence"/>
</dbReference>
<dbReference type="PANTHER" id="PTHR42705:SF2">
    <property type="entry name" value="BIFUNCTIONAL NON-HOMOLOGOUS END JOINING PROTEIN LIGD"/>
    <property type="match status" value="1"/>
</dbReference>
<evidence type="ECO:0000256" key="14">
    <source>
        <dbReference type="ARBA" id="ARBA00023125"/>
    </source>
</evidence>
<dbReference type="Pfam" id="PF01068">
    <property type="entry name" value="DNA_ligase_A_M"/>
    <property type="match status" value="1"/>
</dbReference>
<dbReference type="NCBIfam" id="TIGR02776">
    <property type="entry name" value="NHEJ_ligase_prk"/>
    <property type="match status" value="1"/>
</dbReference>
<comment type="cofactor">
    <cofactor evidence="1">
        <name>Mn(2+)</name>
        <dbReference type="ChEBI" id="CHEBI:29035"/>
    </cofactor>
</comment>
<dbReference type="NCBIfam" id="TIGR02779">
    <property type="entry name" value="NHEJ_ligase_lig"/>
    <property type="match status" value="1"/>
</dbReference>
<dbReference type="GO" id="GO:0004527">
    <property type="term" value="F:exonuclease activity"/>
    <property type="evidence" value="ECO:0007669"/>
    <property type="project" value="UniProtKB-KW"/>
</dbReference>
<evidence type="ECO:0000313" key="23">
    <source>
        <dbReference type="EMBL" id="MCL9683638.1"/>
    </source>
</evidence>
<evidence type="ECO:0000256" key="9">
    <source>
        <dbReference type="ARBA" id="ARBA00022763"/>
    </source>
</evidence>
<evidence type="ECO:0000313" key="24">
    <source>
        <dbReference type="Proteomes" id="UP001139721"/>
    </source>
</evidence>
<proteinExistence type="predicted"/>
<comment type="caution">
    <text evidence="23">The sequence shown here is derived from an EMBL/GenBank/DDBJ whole genome shotgun (WGS) entry which is preliminary data.</text>
</comment>
<feature type="compositionally biased region" description="Basic residues" evidence="21">
    <location>
        <begin position="1"/>
        <end position="12"/>
    </location>
</feature>
<evidence type="ECO:0000256" key="16">
    <source>
        <dbReference type="ARBA" id="ARBA00023204"/>
    </source>
</evidence>
<dbReference type="Pfam" id="PF04679">
    <property type="entry name" value="DNA_ligase_A_C"/>
    <property type="match status" value="1"/>
</dbReference>
<keyword evidence="15" id="KW-0233">DNA recombination</keyword>
<dbReference type="Gene3D" id="2.40.50.140">
    <property type="entry name" value="Nucleic acid-binding proteins"/>
    <property type="match status" value="1"/>
</dbReference>
<evidence type="ECO:0000256" key="21">
    <source>
        <dbReference type="SAM" id="MobiDB-lite"/>
    </source>
</evidence>
<keyword evidence="24" id="KW-1185">Reference proteome</keyword>
<dbReference type="Pfam" id="PF21686">
    <property type="entry name" value="LigD_Prim-Pol"/>
    <property type="match status" value="1"/>
</dbReference>
<dbReference type="InterPro" id="IPR014143">
    <property type="entry name" value="NHEJ_ligase_prk"/>
</dbReference>
<evidence type="ECO:0000256" key="13">
    <source>
        <dbReference type="ARBA" id="ARBA00022932"/>
    </source>
</evidence>
<accession>A0A9X2CZF4</accession>
<evidence type="ECO:0000256" key="3">
    <source>
        <dbReference type="ARBA" id="ARBA00022598"/>
    </source>
</evidence>
<dbReference type="AlphaFoldDB" id="A0A9X2CZF4"/>
<dbReference type="RefSeq" id="WP_250421835.1">
    <property type="nucleotide sequence ID" value="NZ_JAJKBJ010000005.1"/>
</dbReference>
<evidence type="ECO:0000256" key="2">
    <source>
        <dbReference type="ARBA" id="ARBA00012727"/>
    </source>
</evidence>
<dbReference type="EC" id="6.5.1.1" evidence="2"/>
<evidence type="ECO:0000256" key="10">
    <source>
        <dbReference type="ARBA" id="ARBA00022801"/>
    </source>
</evidence>
<dbReference type="InterPro" id="IPR012309">
    <property type="entry name" value="DNA_ligase_ATP-dep_C"/>
</dbReference>
<evidence type="ECO:0000259" key="22">
    <source>
        <dbReference type="PROSITE" id="PS50160"/>
    </source>
</evidence>
<dbReference type="NCBIfam" id="NF004628">
    <property type="entry name" value="PRK05972.1"/>
    <property type="match status" value="1"/>
</dbReference>
<dbReference type="GO" id="GO:0046872">
    <property type="term" value="F:metal ion binding"/>
    <property type="evidence" value="ECO:0007669"/>
    <property type="project" value="UniProtKB-KW"/>
</dbReference>
<dbReference type="Gene3D" id="3.30.1490.70">
    <property type="match status" value="1"/>
</dbReference>
<dbReference type="Gene3D" id="3.90.920.10">
    <property type="entry name" value="DNA primase, PRIM domain"/>
    <property type="match status" value="1"/>
</dbReference>
<dbReference type="NCBIfam" id="TIGR02777">
    <property type="entry name" value="LigD_PE_dom"/>
    <property type="match status" value="1"/>
</dbReference>
<keyword evidence="16" id="KW-0234">DNA repair</keyword>
<dbReference type="SUPFAM" id="SSF56091">
    <property type="entry name" value="DNA ligase/mRNA capping enzyme, catalytic domain"/>
    <property type="match status" value="1"/>
</dbReference>
<evidence type="ECO:0000256" key="5">
    <source>
        <dbReference type="ARBA" id="ARBA00022695"/>
    </source>
</evidence>
<keyword evidence="11" id="KW-0269">Exonuclease</keyword>
<keyword evidence="12" id="KW-0067">ATP-binding</keyword>
<dbReference type="PANTHER" id="PTHR42705">
    <property type="entry name" value="BIFUNCTIONAL NON-HOMOLOGOUS END JOINING PROTEIN LIGD"/>
    <property type="match status" value="1"/>
</dbReference>
<dbReference type="Pfam" id="PF13298">
    <property type="entry name" value="LigD_N"/>
    <property type="match status" value="1"/>
</dbReference>
<dbReference type="GO" id="GO:0006281">
    <property type="term" value="P:DNA repair"/>
    <property type="evidence" value="ECO:0007669"/>
    <property type="project" value="UniProtKB-KW"/>
</dbReference>
<keyword evidence="10" id="KW-0378">Hydrolase</keyword>
<dbReference type="InterPro" id="IPR012340">
    <property type="entry name" value="NA-bd_OB-fold"/>
</dbReference>
<evidence type="ECO:0000256" key="11">
    <source>
        <dbReference type="ARBA" id="ARBA00022839"/>
    </source>
</evidence>
<dbReference type="PROSITE" id="PS50160">
    <property type="entry name" value="DNA_LIGASE_A3"/>
    <property type="match status" value="1"/>
</dbReference>
<dbReference type="InterPro" id="IPR014146">
    <property type="entry name" value="LigD_ligase_dom"/>
</dbReference>
<dbReference type="Gene3D" id="3.30.470.30">
    <property type="entry name" value="DNA ligase/mRNA capping enzyme"/>
    <property type="match status" value="1"/>
</dbReference>
<gene>
    <name evidence="23" type="primary">ligD</name>
    <name evidence="23" type="ORF">LOX96_06000</name>
</gene>
<evidence type="ECO:0000256" key="7">
    <source>
        <dbReference type="ARBA" id="ARBA00022723"/>
    </source>
</evidence>
<feature type="domain" description="ATP-dependent DNA ligase family profile" evidence="22">
    <location>
        <begin position="317"/>
        <end position="408"/>
    </location>
</feature>
<dbReference type="CDD" id="cd04862">
    <property type="entry name" value="PaeLigD_Pol_like"/>
    <property type="match status" value="1"/>
</dbReference>
<evidence type="ECO:0000256" key="19">
    <source>
        <dbReference type="ARBA" id="ARBA00029943"/>
    </source>
</evidence>
<dbReference type="InterPro" id="IPR014145">
    <property type="entry name" value="LigD_pol_dom"/>
</dbReference>
<evidence type="ECO:0000256" key="1">
    <source>
        <dbReference type="ARBA" id="ARBA00001936"/>
    </source>
</evidence>
<dbReference type="GO" id="GO:0005524">
    <property type="term" value="F:ATP binding"/>
    <property type="evidence" value="ECO:0007669"/>
    <property type="project" value="UniProtKB-KW"/>
</dbReference>
<keyword evidence="5" id="KW-0548">Nucleotidyltransferase</keyword>
<keyword evidence="17" id="KW-0464">Manganese</keyword>
<evidence type="ECO:0000256" key="12">
    <source>
        <dbReference type="ARBA" id="ARBA00022840"/>
    </source>
</evidence>
<dbReference type="GO" id="GO:0003887">
    <property type="term" value="F:DNA-directed DNA polymerase activity"/>
    <property type="evidence" value="ECO:0007669"/>
    <property type="project" value="UniProtKB-KW"/>
</dbReference>
<sequence>MTLKKYHQKRDFKKTSEPKGKISHQYHHLFIIQKHAARHLHYDFRIELDGVLKSWAIPKGPCLDPSVKRLAMHVEDHPVEYGFFEGIIPKGEYGGGTVMLWDKGVWKPLDDHPLEAYQKGHLRFELDAEKLKGRWDLIRFKDEQHWFLIKHQDEQCQPLSDYDITEEQPNSVLTNQSIDEISEHYNKVWMKQGSKKITSSDSPPQFKTPKLKGMEHLKTSPFPEFISPQLATLASKAPTGDDWLHEVKFDGYRILAFIDGDRIILKSRNNKEWTHYFPGVVEDIKALKLKKAVFDGEIVLLNKEGKSDFQLLQNSIKEDREAPYIYYIFDLLYYDQYDLMPLPLIKRKEWLHTLLKKQSSSLHYSDYIQAQGPRVFKQACHMSLEGIISKEANAPYITKRSKGWLKIKCIERQEFVIGGYTPPKGGRHYFGSLFLGFYNNKGELVYSGKVGTGFSDSSLQEVGTLLQKYVQPDNPFNTLPPESRGATWVKPTLVAEVEFTEWTAEGYLRHPSFQGLRLDKKAKSVKKELAQSLEKPEKLLKSQSKPEIKKKSSSFKISHPDKIIYPEDHIAKEDLLHYYEFVSHLMLPYLKNRPLTLLRCPEDYQHCFYQRHYNEGTPAELKAITIESKKKREKYIYLDDKKGLLSLVQMGVLEIHPWGSQIKTLEYPDWITIDLDPAPDVEWKKVVAAAFDVKRNLEQYKLTSFVKTTGGKGLHVVIPIKPKYDWDAIKNFTHVFVRFMEQLKPKEYIGKMSKSKRTGKIFIDYLRNQRSATAIAVYSTRARPHAPLSIPIEWDELSHDKSDTDFFLKNIFARLDTQKIDPWQNFLKMKQSLPLDDLE</sequence>
<keyword evidence="3 23" id="KW-0436">Ligase</keyword>
<protein>
    <recommendedName>
        <fullName evidence="2">DNA ligase (ATP)</fullName>
        <ecNumber evidence="2">6.5.1.1</ecNumber>
    </recommendedName>
    <alternativeName>
        <fullName evidence="19">NHEJ DNA polymerase</fullName>
    </alternativeName>
</protein>
<keyword evidence="13" id="KW-0239">DNA-directed DNA polymerase</keyword>
<dbReference type="InterPro" id="IPR012310">
    <property type="entry name" value="DNA_ligase_ATP-dep_cent"/>
</dbReference>
<organism evidence="23 24">
    <name type="scientific">Legionella maioricensis</name>
    <dbReference type="NCBI Taxonomy" id="2896528"/>
    <lineage>
        <taxon>Bacteria</taxon>
        <taxon>Pseudomonadati</taxon>
        <taxon>Pseudomonadota</taxon>
        <taxon>Gammaproteobacteria</taxon>
        <taxon>Legionellales</taxon>
        <taxon>Legionellaceae</taxon>
        <taxon>Legionella</taxon>
    </lineage>
</organism>
<comment type="catalytic activity">
    <reaction evidence="20">
        <text>ATP + (deoxyribonucleotide)n-3'-hydroxyl + 5'-phospho-(deoxyribonucleotide)m = (deoxyribonucleotide)n+m + AMP + diphosphate.</text>
        <dbReference type="EC" id="6.5.1.1"/>
    </reaction>
</comment>
<dbReference type="CDD" id="cd07971">
    <property type="entry name" value="OBF_DNA_ligase_LigD"/>
    <property type="match status" value="1"/>
</dbReference>